<protein>
    <recommendedName>
        <fullName evidence="3">DUF1652 domain-containing protein</fullName>
    </recommendedName>
</protein>
<evidence type="ECO:0000313" key="1">
    <source>
        <dbReference type="EMBL" id="PNG09913.1"/>
    </source>
</evidence>
<dbReference type="AlphaFoldDB" id="A0A2N8T5B4"/>
<accession>A0A2N8T5B4</accession>
<evidence type="ECO:0000313" key="2">
    <source>
        <dbReference type="Proteomes" id="UP000236023"/>
    </source>
</evidence>
<proteinExistence type="predicted"/>
<dbReference type="InterPro" id="IPR012448">
    <property type="entry name" value="DUF1652"/>
</dbReference>
<dbReference type="Pfam" id="PF07865">
    <property type="entry name" value="DUF1652"/>
    <property type="match status" value="1"/>
</dbReference>
<evidence type="ECO:0008006" key="3">
    <source>
        <dbReference type="Google" id="ProtNLM"/>
    </source>
</evidence>
<name>A0A2N8T5B4_STUST</name>
<organism evidence="1 2">
    <name type="scientific">Stutzerimonas stutzeri</name>
    <name type="common">Pseudomonas stutzeri</name>
    <dbReference type="NCBI Taxonomy" id="316"/>
    <lineage>
        <taxon>Bacteria</taxon>
        <taxon>Pseudomonadati</taxon>
        <taxon>Pseudomonadota</taxon>
        <taxon>Gammaproteobacteria</taxon>
        <taxon>Pseudomonadales</taxon>
        <taxon>Pseudomonadaceae</taxon>
        <taxon>Stutzerimonas</taxon>
    </lineage>
</organism>
<comment type="caution">
    <text evidence="1">The sequence shown here is derived from an EMBL/GenBank/DDBJ whole genome shotgun (WGS) entry which is preliminary data.</text>
</comment>
<gene>
    <name evidence="1" type="ORF">CXK94_10265</name>
</gene>
<dbReference type="EMBL" id="POUT01000004">
    <property type="protein sequence ID" value="PNG09913.1"/>
    <property type="molecule type" value="Genomic_DNA"/>
</dbReference>
<dbReference type="Proteomes" id="UP000236023">
    <property type="component" value="Unassembled WGS sequence"/>
</dbReference>
<sequence>MKSLRLPEAFNAIRAYFSPLHFYAAMDSPSTITVTIRDEAGVSCTLDGIPCATSLSHAELFQLIRTIEVHLEAANPGLIDQLARPRMQFDGKKLS</sequence>
<reference evidence="1 2" key="1">
    <citation type="submission" date="2018-01" db="EMBL/GenBank/DDBJ databases">
        <title>Denitrification phenotypes of diverse strains of Pseudomonas stutzeri.</title>
        <authorList>
            <person name="Milligan D.A."/>
            <person name="Bergaust L."/>
            <person name="Bakken L.R."/>
            <person name="Frostegard A."/>
        </authorList>
    </citation>
    <scope>NUCLEOTIDE SEQUENCE [LARGE SCALE GENOMIC DNA]</scope>
    <source>
        <strain evidence="1 2">24a75</strain>
    </source>
</reference>